<accession>A0ABZ1L502</accession>
<dbReference type="InterPro" id="IPR050319">
    <property type="entry name" value="ABC_transp_ATP-bind"/>
</dbReference>
<evidence type="ECO:0000256" key="1">
    <source>
        <dbReference type="ARBA" id="ARBA00005417"/>
    </source>
</evidence>
<dbReference type="InterPro" id="IPR003439">
    <property type="entry name" value="ABC_transporter-like_ATP-bd"/>
</dbReference>
<name>A0ABZ1L502_9ACTN</name>
<feature type="region of interest" description="Disordered" evidence="5">
    <location>
        <begin position="262"/>
        <end position="283"/>
    </location>
</feature>
<evidence type="ECO:0000259" key="6">
    <source>
        <dbReference type="PROSITE" id="PS50893"/>
    </source>
</evidence>
<dbReference type="GO" id="GO:0005524">
    <property type="term" value="F:ATP binding"/>
    <property type="evidence" value="ECO:0007669"/>
    <property type="project" value="UniProtKB-KW"/>
</dbReference>
<dbReference type="PANTHER" id="PTHR43776">
    <property type="entry name" value="TRANSPORT ATP-BINDING PROTEIN"/>
    <property type="match status" value="1"/>
</dbReference>
<keyword evidence="3" id="KW-0547">Nucleotide-binding</keyword>
<evidence type="ECO:0000313" key="8">
    <source>
        <dbReference type="Proteomes" id="UP001622594"/>
    </source>
</evidence>
<evidence type="ECO:0000256" key="4">
    <source>
        <dbReference type="ARBA" id="ARBA00022840"/>
    </source>
</evidence>
<dbReference type="PROSITE" id="PS50893">
    <property type="entry name" value="ABC_TRANSPORTER_2"/>
    <property type="match status" value="1"/>
</dbReference>
<protein>
    <submittedName>
        <fullName evidence="7">ABC transporter ATP-binding protein</fullName>
    </submittedName>
</protein>
<keyword evidence="4 7" id="KW-0067">ATP-binding</keyword>
<keyword evidence="8" id="KW-1185">Reference proteome</keyword>
<gene>
    <name evidence="7" type="ORF">OG814_03775</name>
</gene>
<dbReference type="Gene3D" id="3.40.50.300">
    <property type="entry name" value="P-loop containing nucleotide triphosphate hydrolases"/>
    <property type="match status" value="1"/>
</dbReference>
<evidence type="ECO:0000256" key="3">
    <source>
        <dbReference type="ARBA" id="ARBA00022741"/>
    </source>
</evidence>
<evidence type="ECO:0000313" key="7">
    <source>
        <dbReference type="EMBL" id="WTR68448.1"/>
    </source>
</evidence>
<dbReference type="InterPro" id="IPR003593">
    <property type="entry name" value="AAA+_ATPase"/>
</dbReference>
<keyword evidence="2" id="KW-0813">Transport</keyword>
<dbReference type="PROSITE" id="PS00211">
    <property type="entry name" value="ABC_TRANSPORTER_1"/>
    <property type="match status" value="1"/>
</dbReference>
<proteinExistence type="inferred from homology"/>
<dbReference type="EMBL" id="CP108188">
    <property type="protein sequence ID" value="WTR68448.1"/>
    <property type="molecule type" value="Genomic_DNA"/>
</dbReference>
<evidence type="ECO:0000256" key="2">
    <source>
        <dbReference type="ARBA" id="ARBA00022448"/>
    </source>
</evidence>
<feature type="domain" description="ABC transporter" evidence="6">
    <location>
        <begin position="6"/>
        <end position="245"/>
    </location>
</feature>
<dbReference type="PANTHER" id="PTHR43776:SF7">
    <property type="entry name" value="D,D-DIPEPTIDE TRANSPORT ATP-BINDING PROTEIN DDPF-RELATED"/>
    <property type="match status" value="1"/>
</dbReference>
<evidence type="ECO:0000256" key="5">
    <source>
        <dbReference type="SAM" id="MobiDB-lite"/>
    </source>
</evidence>
<sequence length="283" mass="30572">MPEPLLQAVDLRRSFGTVHAVDGVSFTLPEGGSLGIVGGSGSGKTTTARIVVGLEHADAGEVRVRGRARPSRARGRKQRLARAREVQMVFQDPYLSLDPRTGVDQVLRETLRLHFPDRDPEPRIRELLDQVGLGTRAADALPRQLSGGQRQRVAIARALAVEPAVLVLDEAVAALDVSVQAQILNLLADIRERTPIGYLFITHDLGVVQCVTDEVLVMRHGSVVEAGATAEVLAAPQHPYTRLLLDSVPHPGWNPDRIAAARQELTSPLAQPTQHTGGRSEPT</sequence>
<dbReference type="Pfam" id="PF08352">
    <property type="entry name" value="oligo_HPY"/>
    <property type="match status" value="1"/>
</dbReference>
<feature type="compositionally biased region" description="Polar residues" evidence="5">
    <location>
        <begin position="264"/>
        <end position="283"/>
    </location>
</feature>
<dbReference type="InterPro" id="IPR027417">
    <property type="entry name" value="P-loop_NTPase"/>
</dbReference>
<dbReference type="SUPFAM" id="SSF52540">
    <property type="entry name" value="P-loop containing nucleoside triphosphate hydrolases"/>
    <property type="match status" value="1"/>
</dbReference>
<dbReference type="CDD" id="cd03257">
    <property type="entry name" value="ABC_NikE_OppD_transporters"/>
    <property type="match status" value="1"/>
</dbReference>
<comment type="similarity">
    <text evidence="1">Belongs to the ABC transporter superfamily.</text>
</comment>
<reference evidence="7 8" key="1">
    <citation type="submission" date="2022-10" db="EMBL/GenBank/DDBJ databases">
        <title>The complete genomes of actinobacterial strains from the NBC collection.</title>
        <authorList>
            <person name="Joergensen T.S."/>
            <person name="Alvarez Arevalo M."/>
            <person name="Sterndorff E.B."/>
            <person name="Faurdal D."/>
            <person name="Vuksanovic O."/>
            <person name="Mourched A.-S."/>
            <person name="Charusanti P."/>
            <person name="Shaw S."/>
            <person name="Blin K."/>
            <person name="Weber T."/>
        </authorList>
    </citation>
    <scope>NUCLEOTIDE SEQUENCE [LARGE SCALE GENOMIC DNA]</scope>
    <source>
        <strain evidence="7 8">NBC_00123</strain>
    </source>
</reference>
<organism evidence="7 8">
    <name type="scientific">Streptomyces zaomyceticus</name>
    <dbReference type="NCBI Taxonomy" id="68286"/>
    <lineage>
        <taxon>Bacteria</taxon>
        <taxon>Bacillati</taxon>
        <taxon>Actinomycetota</taxon>
        <taxon>Actinomycetes</taxon>
        <taxon>Kitasatosporales</taxon>
        <taxon>Streptomycetaceae</taxon>
        <taxon>Streptomyces</taxon>
    </lineage>
</organism>
<dbReference type="Proteomes" id="UP001622594">
    <property type="component" value="Chromosome"/>
</dbReference>
<dbReference type="InterPro" id="IPR013563">
    <property type="entry name" value="Oligopep_ABC_C"/>
</dbReference>
<dbReference type="Pfam" id="PF00005">
    <property type="entry name" value="ABC_tran"/>
    <property type="match status" value="1"/>
</dbReference>
<dbReference type="InterPro" id="IPR017871">
    <property type="entry name" value="ABC_transporter-like_CS"/>
</dbReference>
<dbReference type="RefSeq" id="WP_371634908.1">
    <property type="nucleotide sequence ID" value="NZ_CP108062.1"/>
</dbReference>
<dbReference type="SMART" id="SM00382">
    <property type="entry name" value="AAA"/>
    <property type="match status" value="1"/>
</dbReference>